<dbReference type="PANTHER" id="PTHR45749:SF21">
    <property type="entry name" value="DUF4371 DOMAIN-CONTAINING PROTEIN"/>
    <property type="match status" value="1"/>
</dbReference>
<dbReference type="Proteomes" id="UP000694865">
    <property type="component" value="Unplaced"/>
</dbReference>
<gene>
    <name evidence="2" type="primary">LOC102806013</name>
</gene>
<accession>A0ABM0MKR0</accession>
<reference evidence="2" key="1">
    <citation type="submission" date="2025-08" db="UniProtKB">
        <authorList>
            <consortium name="RefSeq"/>
        </authorList>
    </citation>
    <scope>IDENTIFICATION</scope>
    <source>
        <tissue evidence="2">Testes</tissue>
    </source>
</reference>
<name>A0ABM0MKR0_SACKO</name>
<dbReference type="RefSeq" id="XP_006820601.1">
    <property type="nucleotide sequence ID" value="XM_006820538.1"/>
</dbReference>
<protein>
    <submittedName>
        <fullName evidence="2">Uncharacterized protein LOC102806013</fullName>
    </submittedName>
</protein>
<evidence type="ECO:0000313" key="1">
    <source>
        <dbReference type="Proteomes" id="UP000694865"/>
    </source>
</evidence>
<dbReference type="PANTHER" id="PTHR45749">
    <property type="match status" value="1"/>
</dbReference>
<keyword evidence="1" id="KW-1185">Reference proteome</keyword>
<evidence type="ECO:0000313" key="2">
    <source>
        <dbReference type="RefSeq" id="XP_006820601.1"/>
    </source>
</evidence>
<organism evidence="1 2">
    <name type="scientific">Saccoglossus kowalevskii</name>
    <name type="common">Acorn worm</name>
    <dbReference type="NCBI Taxonomy" id="10224"/>
    <lineage>
        <taxon>Eukaryota</taxon>
        <taxon>Metazoa</taxon>
        <taxon>Hemichordata</taxon>
        <taxon>Enteropneusta</taxon>
        <taxon>Harrimaniidae</taxon>
        <taxon>Saccoglossus</taxon>
    </lineage>
</organism>
<dbReference type="GeneID" id="102806013"/>
<proteinExistence type="predicted"/>
<sequence length="139" mass="15542">MADETQDYATCEQISLCIRYVYEDKIREDFLGFVQLEKMGARTIADKIFNTLTGYALNMDNMVGHGYDGAAMMSSDKNGVQDIIQRQYSNATYVHCRSHTLALALAAGCRQVPETCNLFDSVEKLTWFLGGGANESQFL</sequence>